<reference evidence="2 3" key="1">
    <citation type="journal article" date="2013" name="PLoS ONE">
        <title>Cultivation and Complete Genome Sequencing of Gloeobacter kilaueensis sp. nov., from a Lava Cave in Kilauea Caldera, Hawai'i.</title>
        <authorList>
            <person name="Saw J.H."/>
            <person name="Schatz M."/>
            <person name="Brown M.V."/>
            <person name="Kunkel D.D."/>
            <person name="Foster J.S."/>
            <person name="Shick H."/>
            <person name="Christensen S."/>
            <person name="Hou S."/>
            <person name="Wan X."/>
            <person name="Donachie S.P."/>
        </authorList>
    </citation>
    <scope>NUCLEOTIDE SEQUENCE [LARGE SCALE GENOMIC DNA]</scope>
    <source>
        <strain evidence="3">JS</strain>
    </source>
</reference>
<evidence type="ECO:0008006" key="4">
    <source>
        <dbReference type="Google" id="ProtNLM"/>
    </source>
</evidence>
<feature type="chain" id="PRO_5004664254" description="FG-GAP repeat-containing protein" evidence="1">
    <location>
        <begin position="20"/>
        <end position="417"/>
    </location>
</feature>
<dbReference type="Proteomes" id="UP000017396">
    <property type="component" value="Chromosome"/>
</dbReference>
<dbReference type="AlphaFoldDB" id="U5QRD1"/>
<accession>U5QRD1</accession>
<dbReference type="RefSeq" id="WP_023175543.1">
    <property type="nucleotide sequence ID" value="NC_022600.1"/>
</dbReference>
<dbReference type="KEGG" id="glj:GKIL_3963"/>
<evidence type="ECO:0000313" key="2">
    <source>
        <dbReference type="EMBL" id="AGY60209.1"/>
    </source>
</evidence>
<keyword evidence="1" id="KW-0732">Signal</keyword>
<keyword evidence="3" id="KW-1185">Reference proteome</keyword>
<organism evidence="2 3">
    <name type="scientific">Gloeobacter kilaueensis (strain ATCC BAA-2537 / CCAP 1431/1 / ULC 316 / JS1)</name>
    <dbReference type="NCBI Taxonomy" id="1183438"/>
    <lineage>
        <taxon>Bacteria</taxon>
        <taxon>Bacillati</taxon>
        <taxon>Cyanobacteriota</taxon>
        <taxon>Cyanophyceae</taxon>
        <taxon>Gloeobacterales</taxon>
        <taxon>Gloeobacteraceae</taxon>
        <taxon>Gloeobacter</taxon>
    </lineage>
</organism>
<name>U5QRD1_GLOK1</name>
<sequence>MRRSLLLLFILLLPTPLLAQNSLRFDLDGDGRSEAVALVGSELSVRKGDRATARLPIEPKEAQSLEMVALAPHLTLVGVTSRIAGGRCYRFYRFYEGQLLVVPVEVAEDDFADSRICTAPATAVRTGDLTGDGVAELIVEERLAAGRNLIRRRVYRYFQGAWSALPLLSGLTVDGVPILPQLAGTYYRAEAFSALQDLQDLQILRTSPALVVTLPAGAGLYQLVLRTPTSQLNLRLGSARRSVDLQDGEQRLALNVSASGRKGRLTYDSAADFTDAPIEVSGLGPELDGTYRPAPYDPRWSSLDAYIGQGVLVGTWNPIGNVGLVLRDNLRVDPGPIAGALVLSSRPAAVYSVDLAATVASPYDFVLTAVGAPPLIVDLRGADTMAVAPARCSREAKQLSCLPTGSPILYHRREAPT</sequence>
<evidence type="ECO:0000256" key="1">
    <source>
        <dbReference type="SAM" id="SignalP"/>
    </source>
</evidence>
<dbReference type="HOGENOM" id="CLU_658506_0_0_3"/>
<evidence type="ECO:0000313" key="3">
    <source>
        <dbReference type="Proteomes" id="UP000017396"/>
    </source>
</evidence>
<dbReference type="OrthoDB" id="9819801at2"/>
<dbReference type="STRING" id="1183438.GKIL_3963"/>
<proteinExistence type="predicted"/>
<dbReference type="EMBL" id="CP003587">
    <property type="protein sequence ID" value="AGY60209.1"/>
    <property type="molecule type" value="Genomic_DNA"/>
</dbReference>
<feature type="signal peptide" evidence="1">
    <location>
        <begin position="1"/>
        <end position="19"/>
    </location>
</feature>
<gene>
    <name evidence="2" type="ORF">GKIL_3963</name>
</gene>
<protein>
    <recommendedName>
        <fullName evidence="4">FG-GAP repeat-containing protein</fullName>
    </recommendedName>
</protein>